<organism evidence="1 2">
    <name type="scientific">Aciduricibacillus chroicocephali</name>
    <dbReference type="NCBI Taxonomy" id="3054939"/>
    <lineage>
        <taxon>Bacteria</taxon>
        <taxon>Bacillati</taxon>
        <taxon>Bacillota</taxon>
        <taxon>Bacilli</taxon>
        <taxon>Bacillales</taxon>
        <taxon>Bacillaceae</taxon>
        <taxon>Aciduricibacillus</taxon>
    </lineage>
</organism>
<keyword evidence="2" id="KW-1185">Reference proteome</keyword>
<evidence type="ECO:0000313" key="1">
    <source>
        <dbReference type="EMBL" id="WLV25521.1"/>
    </source>
</evidence>
<sequence length="147" mass="17127">MRYLKEDEFNLASRFLFLSMAITVLEQDMKHFANGAFKIKEPYLDFIEKLLVKAKKERRELRKSMHERKIRVSRLSQNESFSSYMFISGRKEEQRNYFNPAIRKQVEAIMRELILPGAVPTSQKSVADLAGVYQANSENEPFAAPDS</sequence>
<dbReference type="EMBL" id="CP129113">
    <property type="protein sequence ID" value="WLV25521.1"/>
    <property type="molecule type" value="Genomic_DNA"/>
</dbReference>
<dbReference type="Pfam" id="PF26325">
    <property type="entry name" value="YhjD"/>
    <property type="match status" value="1"/>
</dbReference>
<accession>A0ABY9KXB8</accession>
<dbReference type="Proteomes" id="UP001180087">
    <property type="component" value="Chromosome"/>
</dbReference>
<evidence type="ECO:0000313" key="2">
    <source>
        <dbReference type="Proteomes" id="UP001180087"/>
    </source>
</evidence>
<dbReference type="InterPro" id="IPR058600">
    <property type="entry name" value="YhjD-like"/>
</dbReference>
<proteinExistence type="predicted"/>
<reference evidence="1" key="1">
    <citation type="submission" date="2023-06" db="EMBL/GenBank/DDBJ databases">
        <title>A Treasure from Seagulls: Isolation and Description of Aciduricobacillus qingdaonensis gen. nov., sp. nov., a Rare Obligately Uric Acid-utilizing Member in the Family Bacillaceae.</title>
        <authorList>
            <person name="Liu W."/>
            <person name="Wang B."/>
        </authorList>
    </citation>
    <scope>NUCLEOTIDE SEQUENCE</scope>
    <source>
        <strain evidence="1">44XB</strain>
    </source>
</reference>
<gene>
    <name evidence="1" type="ORF">QR721_04740</name>
</gene>
<protein>
    <submittedName>
        <fullName evidence="1">Uncharacterized protein</fullName>
    </submittedName>
</protein>
<dbReference type="RefSeq" id="WP_348029312.1">
    <property type="nucleotide sequence ID" value="NZ_CP129113.1"/>
</dbReference>
<name>A0ABY9KXB8_9BACI</name>